<evidence type="ECO:0000256" key="1">
    <source>
        <dbReference type="SAM" id="MobiDB-lite"/>
    </source>
</evidence>
<feature type="compositionally biased region" description="Pro residues" evidence="1">
    <location>
        <begin position="72"/>
        <end position="86"/>
    </location>
</feature>
<dbReference type="EMBL" id="AZHA01000044">
    <property type="protein sequence ID" value="OAA35254.1"/>
    <property type="molecule type" value="Genomic_DNA"/>
</dbReference>
<evidence type="ECO:0000256" key="2">
    <source>
        <dbReference type="SAM" id="Phobius"/>
    </source>
</evidence>
<dbReference type="OrthoDB" id="5215647at2759"/>
<keyword evidence="2" id="KW-1133">Transmembrane helix</keyword>
<keyword evidence="4" id="KW-1185">Reference proteome</keyword>
<sequence length="291" mass="33236">MEHSGKLTEMDPMPMWSPVPSDHGAQRSRSPLIPTGEFDGPRPEGVAPHMEPGGYKTERSGSAAPYSHPAYQPMPPPPQQQQMYAPPPTDPMMMTPGPYTQEPEALDINTLRQSCQQNLRGYLALKQEYRRYGGNASDGRLRSQTDLVLSDLLGLQMEVRNLAREAQNHRWRKWFMGGIFASFIPLVRRIFRRSNDEDSKVASNDTEYAFQRSRNILTRIKDSVFGVGRLASIGFFVFAVLYIFQNEVSLRVARTTHKRIKQLSDRIMAGDDTLEERDLRVLGGWRWRILL</sequence>
<feature type="region of interest" description="Disordered" evidence="1">
    <location>
        <begin position="1"/>
        <end position="86"/>
    </location>
</feature>
<feature type="transmembrane region" description="Helical" evidence="2">
    <location>
        <begin position="174"/>
        <end position="191"/>
    </location>
</feature>
<comment type="caution">
    <text evidence="3">The sequence shown here is derived from an EMBL/GenBank/DDBJ whole genome shotgun (WGS) entry which is preliminary data.</text>
</comment>
<feature type="transmembrane region" description="Helical" evidence="2">
    <location>
        <begin position="224"/>
        <end position="244"/>
    </location>
</feature>
<evidence type="ECO:0000313" key="3">
    <source>
        <dbReference type="EMBL" id="OAA35254.1"/>
    </source>
</evidence>
<keyword evidence="2" id="KW-0472">Membrane</keyword>
<accession>A0A166WZ97</accession>
<keyword evidence="2" id="KW-0812">Transmembrane</keyword>
<protein>
    <submittedName>
        <fullName evidence="3">Uncharacterized protein</fullName>
    </submittedName>
</protein>
<proteinExistence type="predicted"/>
<gene>
    <name evidence="3" type="ORF">BBO_08856</name>
</gene>
<dbReference type="AlphaFoldDB" id="A0A166WZ97"/>
<name>A0A166WZ97_9HYPO</name>
<organism evidence="3 4">
    <name type="scientific">Beauveria brongniartii RCEF 3172</name>
    <dbReference type="NCBI Taxonomy" id="1081107"/>
    <lineage>
        <taxon>Eukaryota</taxon>
        <taxon>Fungi</taxon>
        <taxon>Dikarya</taxon>
        <taxon>Ascomycota</taxon>
        <taxon>Pezizomycotina</taxon>
        <taxon>Sordariomycetes</taxon>
        <taxon>Hypocreomycetidae</taxon>
        <taxon>Hypocreales</taxon>
        <taxon>Cordycipitaceae</taxon>
        <taxon>Beauveria</taxon>
        <taxon>Beauveria brongniartii</taxon>
    </lineage>
</organism>
<dbReference type="Proteomes" id="UP000076863">
    <property type="component" value="Unassembled WGS sequence"/>
</dbReference>
<reference evidence="3 4" key="1">
    <citation type="journal article" date="2016" name="Genome Biol. Evol.">
        <title>Divergent and convergent evolution of fungal pathogenicity.</title>
        <authorList>
            <person name="Shang Y."/>
            <person name="Xiao G."/>
            <person name="Zheng P."/>
            <person name="Cen K."/>
            <person name="Zhan S."/>
            <person name="Wang C."/>
        </authorList>
    </citation>
    <scope>NUCLEOTIDE SEQUENCE [LARGE SCALE GENOMIC DNA]</scope>
    <source>
        <strain evidence="3 4">RCEF 3172</strain>
    </source>
</reference>
<evidence type="ECO:0000313" key="4">
    <source>
        <dbReference type="Proteomes" id="UP000076863"/>
    </source>
</evidence>